<evidence type="ECO:0000256" key="1">
    <source>
        <dbReference type="ARBA" id="ARBA00004370"/>
    </source>
</evidence>
<dbReference type="PATRIC" id="fig|456.5.peg.89"/>
<gene>
    <name evidence="6" type="ORF">Ljor_0076</name>
</gene>
<evidence type="ECO:0000256" key="3">
    <source>
        <dbReference type="ARBA" id="ARBA00023136"/>
    </source>
</evidence>
<evidence type="ECO:0000313" key="7">
    <source>
        <dbReference type="Proteomes" id="UP000055035"/>
    </source>
</evidence>
<protein>
    <recommendedName>
        <fullName evidence="5">Outer membrane protein beta-barrel domain-containing protein</fullName>
    </recommendedName>
</protein>
<dbReference type="RefSeq" id="WP_058469671.1">
    <property type="nucleotide sequence ID" value="NZ_CAAAIC010000014.1"/>
</dbReference>
<dbReference type="InterPro" id="IPR011250">
    <property type="entry name" value="OMP/PagP_B-barrel"/>
</dbReference>
<keyword evidence="3" id="KW-0472">Membrane</keyword>
<dbReference type="Gene3D" id="2.40.160.20">
    <property type="match status" value="1"/>
</dbReference>
<dbReference type="OrthoDB" id="5636097at2"/>
<dbReference type="EMBL" id="LNYJ01000002">
    <property type="protein sequence ID" value="KTD19110.1"/>
    <property type="molecule type" value="Genomic_DNA"/>
</dbReference>
<reference evidence="6 7" key="1">
    <citation type="submission" date="2015-11" db="EMBL/GenBank/DDBJ databases">
        <title>Genomic analysis of 38 Legionella species identifies large and diverse effector repertoires.</title>
        <authorList>
            <person name="Burstein D."/>
            <person name="Amaro F."/>
            <person name="Zusman T."/>
            <person name="Lifshitz Z."/>
            <person name="Cohen O."/>
            <person name="Gilbert J.A."/>
            <person name="Pupko T."/>
            <person name="Shuman H.A."/>
            <person name="Segal G."/>
        </authorList>
    </citation>
    <scope>NUCLEOTIDE SEQUENCE [LARGE SCALE GENOMIC DNA]</scope>
    <source>
        <strain evidence="6 7">BL-540</strain>
    </source>
</reference>
<feature type="domain" description="Outer membrane protein beta-barrel" evidence="5">
    <location>
        <begin position="20"/>
        <end position="215"/>
    </location>
</feature>
<organism evidence="6 7">
    <name type="scientific">Legionella jordanis</name>
    <dbReference type="NCBI Taxonomy" id="456"/>
    <lineage>
        <taxon>Bacteria</taxon>
        <taxon>Pseudomonadati</taxon>
        <taxon>Pseudomonadota</taxon>
        <taxon>Gammaproteobacteria</taxon>
        <taxon>Legionellales</taxon>
        <taxon>Legionellaceae</taxon>
        <taxon>Legionella</taxon>
    </lineage>
</organism>
<comment type="caution">
    <text evidence="6">The sequence shown here is derived from an EMBL/GenBank/DDBJ whole genome shotgun (WGS) entry which is preliminary data.</text>
</comment>
<dbReference type="InterPro" id="IPR051692">
    <property type="entry name" value="OMP-like"/>
</dbReference>
<dbReference type="Pfam" id="PF13505">
    <property type="entry name" value="OMP_b-brl"/>
    <property type="match status" value="1"/>
</dbReference>
<dbReference type="GO" id="GO:0016020">
    <property type="term" value="C:membrane"/>
    <property type="evidence" value="ECO:0007669"/>
    <property type="project" value="UniProtKB-SubCell"/>
</dbReference>
<feature type="chain" id="PRO_5006914797" description="Outer membrane protein beta-barrel domain-containing protein" evidence="4">
    <location>
        <begin position="21"/>
        <end position="227"/>
    </location>
</feature>
<evidence type="ECO:0000256" key="4">
    <source>
        <dbReference type="SAM" id="SignalP"/>
    </source>
</evidence>
<dbReference type="Proteomes" id="UP000055035">
    <property type="component" value="Unassembled WGS sequence"/>
</dbReference>
<dbReference type="InterPro" id="IPR027385">
    <property type="entry name" value="Beta-barrel_OMP"/>
</dbReference>
<feature type="signal peptide" evidence="4">
    <location>
        <begin position="1"/>
        <end position="20"/>
    </location>
</feature>
<sequence length="227" mass="25111">MLRKTSVVALACFINSPCNAGFYLGAGAGPEGADFSQKAYVTRPGTFSVVDKNHFAGTGIFGSLFAGYGKAFNSIYLAAEANANLSSVKYQLTNDEYLHSTFSKTTFTIKHSEGISLLPGYLISPNTLLYGRVGYVNGQVKVRDSDPTIRNFNKNRSGIRYGLGIRHSFYPNWSLMMEYSQIDYKSIEGRVFEPFGGVTKTTKITPHTAQVGFGLIYHFDEPREYIK</sequence>
<dbReference type="PANTHER" id="PTHR34001">
    <property type="entry name" value="BLL7405 PROTEIN"/>
    <property type="match status" value="1"/>
</dbReference>
<keyword evidence="2 4" id="KW-0732">Signal</keyword>
<name>A0A0W0VH49_9GAMM</name>
<evidence type="ECO:0000256" key="2">
    <source>
        <dbReference type="ARBA" id="ARBA00022729"/>
    </source>
</evidence>
<dbReference type="SUPFAM" id="SSF56925">
    <property type="entry name" value="OMPA-like"/>
    <property type="match status" value="1"/>
</dbReference>
<dbReference type="AlphaFoldDB" id="A0A0W0VH49"/>
<evidence type="ECO:0000259" key="5">
    <source>
        <dbReference type="Pfam" id="PF13505"/>
    </source>
</evidence>
<proteinExistence type="predicted"/>
<evidence type="ECO:0000313" key="6">
    <source>
        <dbReference type="EMBL" id="KTD19110.1"/>
    </source>
</evidence>
<accession>A0A0W0VH49</accession>
<dbReference type="PANTHER" id="PTHR34001:SF3">
    <property type="entry name" value="BLL7405 PROTEIN"/>
    <property type="match status" value="1"/>
</dbReference>
<keyword evidence="7" id="KW-1185">Reference proteome</keyword>
<comment type="subcellular location">
    <subcellularLocation>
        <location evidence="1">Membrane</location>
    </subcellularLocation>
</comment>